<organism evidence="2 3">
    <name type="scientific">Panagrolaimus davidi</name>
    <dbReference type="NCBI Taxonomy" id="227884"/>
    <lineage>
        <taxon>Eukaryota</taxon>
        <taxon>Metazoa</taxon>
        <taxon>Ecdysozoa</taxon>
        <taxon>Nematoda</taxon>
        <taxon>Chromadorea</taxon>
        <taxon>Rhabditida</taxon>
        <taxon>Tylenchina</taxon>
        <taxon>Panagrolaimomorpha</taxon>
        <taxon>Panagrolaimoidea</taxon>
        <taxon>Panagrolaimidae</taxon>
        <taxon>Panagrolaimus</taxon>
    </lineage>
</organism>
<dbReference type="AlphaFoldDB" id="A0A914NYV5"/>
<name>A0A914NYV5_9BILA</name>
<keyword evidence="2" id="KW-1185">Reference proteome</keyword>
<feature type="region of interest" description="Disordered" evidence="1">
    <location>
        <begin position="59"/>
        <end position="80"/>
    </location>
</feature>
<sequence>MIKKNDNSWIKYDKDSKALQNFNVSDSKRKCHNQWNEDEKRSNNDSTLSLHIDAYENSIEADNDDKPNDSLAKVPMKNDL</sequence>
<dbReference type="WBParaSite" id="PDA_v2.g10063.t1">
    <property type="protein sequence ID" value="PDA_v2.g10063.t1"/>
    <property type="gene ID" value="PDA_v2.g10063"/>
</dbReference>
<evidence type="ECO:0000313" key="2">
    <source>
        <dbReference type="Proteomes" id="UP000887578"/>
    </source>
</evidence>
<evidence type="ECO:0000256" key="1">
    <source>
        <dbReference type="SAM" id="MobiDB-lite"/>
    </source>
</evidence>
<reference evidence="3" key="1">
    <citation type="submission" date="2022-11" db="UniProtKB">
        <authorList>
            <consortium name="WormBaseParasite"/>
        </authorList>
    </citation>
    <scope>IDENTIFICATION</scope>
</reference>
<evidence type="ECO:0000313" key="3">
    <source>
        <dbReference type="WBParaSite" id="PDA_v2.g10063.t1"/>
    </source>
</evidence>
<accession>A0A914NYV5</accession>
<dbReference type="Proteomes" id="UP000887578">
    <property type="component" value="Unplaced"/>
</dbReference>
<protein>
    <submittedName>
        <fullName evidence="3">Uncharacterized protein</fullName>
    </submittedName>
</protein>
<proteinExistence type="predicted"/>